<dbReference type="PRINTS" id="PR00085">
    <property type="entry name" value="THFDHDRGNASE"/>
</dbReference>
<accession>X1T0F0</accession>
<dbReference type="GO" id="GO:0004477">
    <property type="term" value="F:methenyltetrahydrofolate cyclohydrolase activity"/>
    <property type="evidence" value="ECO:0007669"/>
    <property type="project" value="UniProtKB-EC"/>
</dbReference>
<dbReference type="InterPro" id="IPR000672">
    <property type="entry name" value="THF_DH/CycHdrlase"/>
</dbReference>
<proteinExistence type="predicted"/>
<dbReference type="SUPFAM" id="SSF51735">
    <property type="entry name" value="NAD(P)-binding Rossmann-fold domains"/>
    <property type="match status" value="1"/>
</dbReference>
<dbReference type="GO" id="GO:0004488">
    <property type="term" value="F:methylenetetrahydrofolate dehydrogenase (NADP+) activity"/>
    <property type="evidence" value="ECO:0007669"/>
    <property type="project" value="InterPro"/>
</dbReference>
<gene>
    <name evidence="3" type="ORF">S12H4_29596</name>
</gene>
<feature type="domain" description="Tetrahydrofolate dehydrogenase/cyclohydrolase NAD(P)-binding" evidence="2">
    <location>
        <begin position="1"/>
        <end position="79"/>
    </location>
</feature>
<dbReference type="AlphaFoldDB" id="X1T0F0"/>
<dbReference type="EC" id="3.5.4.9" evidence="1"/>
<dbReference type="Gene3D" id="3.40.50.720">
    <property type="entry name" value="NAD(P)-binding Rossmann-like Domain"/>
    <property type="match status" value="1"/>
</dbReference>
<organism evidence="3">
    <name type="scientific">marine sediment metagenome</name>
    <dbReference type="NCBI Taxonomy" id="412755"/>
    <lineage>
        <taxon>unclassified sequences</taxon>
        <taxon>metagenomes</taxon>
        <taxon>ecological metagenomes</taxon>
    </lineage>
</organism>
<evidence type="ECO:0000313" key="3">
    <source>
        <dbReference type="EMBL" id="GAI98663.1"/>
    </source>
</evidence>
<feature type="non-terminal residue" evidence="3">
    <location>
        <position position="1"/>
    </location>
</feature>
<dbReference type="GO" id="GO:0035999">
    <property type="term" value="P:tetrahydrofolate interconversion"/>
    <property type="evidence" value="ECO:0007669"/>
    <property type="project" value="TreeGrafter"/>
</dbReference>
<name>X1T0F0_9ZZZZ</name>
<dbReference type="GO" id="GO:0005829">
    <property type="term" value="C:cytosol"/>
    <property type="evidence" value="ECO:0007669"/>
    <property type="project" value="TreeGrafter"/>
</dbReference>
<protein>
    <recommendedName>
        <fullName evidence="1">methenyltetrahydrofolate cyclohydrolase</fullName>
        <ecNumber evidence="1">3.5.4.9</ecNumber>
    </recommendedName>
</protein>
<dbReference type="PANTHER" id="PTHR48099">
    <property type="entry name" value="C-1-TETRAHYDROFOLATE SYNTHASE, CYTOPLASMIC-RELATED"/>
    <property type="match status" value="1"/>
</dbReference>
<sequence length="81" mass="8454">AEILIVAVGKANLVKGEWVKEGAIVIDVGINRVEGKIVGDVEFEVAKERASFITPVPGGVGPVTTAMLLKNTVEAAKLQAK</sequence>
<evidence type="ECO:0000256" key="1">
    <source>
        <dbReference type="ARBA" id="ARBA00012776"/>
    </source>
</evidence>
<dbReference type="Pfam" id="PF02882">
    <property type="entry name" value="THF_DHG_CYH_C"/>
    <property type="match status" value="1"/>
</dbReference>
<dbReference type="EMBL" id="BARW01017085">
    <property type="protein sequence ID" value="GAI98663.1"/>
    <property type="molecule type" value="Genomic_DNA"/>
</dbReference>
<evidence type="ECO:0000259" key="2">
    <source>
        <dbReference type="Pfam" id="PF02882"/>
    </source>
</evidence>
<dbReference type="InterPro" id="IPR020631">
    <property type="entry name" value="THF_DH/CycHdrlase_NAD-bd_dom"/>
</dbReference>
<dbReference type="InterPro" id="IPR036291">
    <property type="entry name" value="NAD(P)-bd_dom_sf"/>
</dbReference>
<dbReference type="PANTHER" id="PTHR48099:SF5">
    <property type="entry name" value="C-1-TETRAHYDROFOLATE SYNTHASE, CYTOPLASMIC"/>
    <property type="match status" value="1"/>
</dbReference>
<comment type="caution">
    <text evidence="3">The sequence shown here is derived from an EMBL/GenBank/DDBJ whole genome shotgun (WGS) entry which is preliminary data.</text>
</comment>
<reference evidence="3" key="1">
    <citation type="journal article" date="2014" name="Front. Microbiol.">
        <title>High frequency of phylogenetically diverse reductive dehalogenase-homologous genes in deep subseafloor sedimentary metagenomes.</title>
        <authorList>
            <person name="Kawai M."/>
            <person name="Futagami T."/>
            <person name="Toyoda A."/>
            <person name="Takaki Y."/>
            <person name="Nishi S."/>
            <person name="Hori S."/>
            <person name="Arai W."/>
            <person name="Tsubouchi T."/>
            <person name="Morono Y."/>
            <person name="Uchiyama I."/>
            <person name="Ito T."/>
            <person name="Fujiyama A."/>
            <person name="Inagaki F."/>
            <person name="Takami H."/>
        </authorList>
    </citation>
    <scope>NUCLEOTIDE SEQUENCE</scope>
    <source>
        <strain evidence="3">Expedition CK06-06</strain>
    </source>
</reference>
<dbReference type="Gene3D" id="3.40.50.10860">
    <property type="entry name" value="Leucine Dehydrogenase, chain A, domain 1"/>
    <property type="match status" value="1"/>
</dbReference>